<feature type="chain" id="PRO_5045749056" description="TonB C-terminal domain-containing protein" evidence="1">
    <location>
        <begin position="25"/>
        <end position="115"/>
    </location>
</feature>
<dbReference type="EMBL" id="BNCH01000003">
    <property type="protein sequence ID" value="GHE97278.1"/>
    <property type="molecule type" value="Genomic_DNA"/>
</dbReference>
<reference evidence="3" key="1">
    <citation type="journal article" date="2019" name="Int. J. Syst. Evol. Microbiol.">
        <title>The Global Catalogue of Microorganisms (GCM) 10K type strain sequencing project: providing services to taxonomists for standard genome sequencing and annotation.</title>
        <authorList>
            <consortium name="The Broad Institute Genomics Platform"/>
            <consortium name="The Broad Institute Genome Sequencing Center for Infectious Disease"/>
            <person name="Wu L."/>
            <person name="Ma J."/>
        </authorList>
    </citation>
    <scope>NUCLEOTIDE SEQUENCE [LARGE SCALE GENOMIC DNA]</scope>
    <source>
        <strain evidence="3">KCTC 42443</strain>
    </source>
</reference>
<organism evidence="2 3">
    <name type="scientific">Aliiroseovarius zhejiangensis</name>
    <dbReference type="NCBI Taxonomy" id="1632025"/>
    <lineage>
        <taxon>Bacteria</taxon>
        <taxon>Pseudomonadati</taxon>
        <taxon>Pseudomonadota</taxon>
        <taxon>Alphaproteobacteria</taxon>
        <taxon>Rhodobacterales</taxon>
        <taxon>Paracoccaceae</taxon>
        <taxon>Aliiroseovarius</taxon>
    </lineage>
</organism>
<name>A0ABQ3IX71_9RHOB</name>
<evidence type="ECO:0008006" key="4">
    <source>
        <dbReference type="Google" id="ProtNLM"/>
    </source>
</evidence>
<dbReference type="RefSeq" id="WP_191286103.1">
    <property type="nucleotide sequence ID" value="NZ_BNCH01000003.1"/>
</dbReference>
<evidence type="ECO:0000313" key="3">
    <source>
        <dbReference type="Proteomes" id="UP000609802"/>
    </source>
</evidence>
<sequence length="115" mass="11852">MIRAVSAYVLVLMLVAASFTLAHARGSSPDLGKAMDMVICTGVGMVTVLVGPDGEPIESVHLCPDGAQIFAAAFAVPVVHSPEARIVARITPLRSASYQGRATLTPSARGPPAQV</sequence>
<gene>
    <name evidence="2" type="ORF">GCM10016455_17190</name>
</gene>
<evidence type="ECO:0000313" key="2">
    <source>
        <dbReference type="EMBL" id="GHE97278.1"/>
    </source>
</evidence>
<keyword evidence="3" id="KW-1185">Reference proteome</keyword>
<accession>A0ABQ3IX71</accession>
<proteinExistence type="predicted"/>
<protein>
    <recommendedName>
        <fullName evidence="4">TonB C-terminal domain-containing protein</fullName>
    </recommendedName>
</protein>
<feature type="signal peptide" evidence="1">
    <location>
        <begin position="1"/>
        <end position="24"/>
    </location>
</feature>
<keyword evidence="1" id="KW-0732">Signal</keyword>
<evidence type="ECO:0000256" key="1">
    <source>
        <dbReference type="SAM" id="SignalP"/>
    </source>
</evidence>
<dbReference type="Proteomes" id="UP000609802">
    <property type="component" value="Unassembled WGS sequence"/>
</dbReference>
<comment type="caution">
    <text evidence="2">The sequence shown here is derived from an EMBL/GenBank/DDBJ whole genome shotgun (WGS) entry which is preliminary data.</text>
</comment>